<reference evidence="3" key="1">
    <citation type="submission" date="2016-10" db="EMBL/GenBank/DDBJ databases">
        <authorList>
            <person name="Varghese N."/>
            <person name="Submissions S."/>
        </authorList>
    </citation>
    <scope>NUCLEOTIDE SEQUENCE [LARGE SCALE GENOMIC DNA]</scope>
    <source>
        <strain evidence="3">DSM 19482</strain>
    </source>
</reference>
<name>A0A1U7PYZ1_9FLAO</name>
<dbReference type="OrthoDB" id="4762426at2"/>
<dbReference type="GO" id="GO:0003677">
    <property type="term" value="F:DNA binding"/>
    <property type="evidence" value="ECO:0007669"/>
    <property type="project" value="InterPro"/>
</dbReference>
<sequence length="109" mass="12566">MKKSFGELIREYREIAGLPLRKVAAHIDIDPSTLSKIERGERSAHKEMIPLLAEILKVSEQDLTLSLLSDTVAESLIYEENTTEILKVAEEKIRYFRSKNYQQGKLNFE</sequence>
<evidence type="ECO:0000259" key="1">
    <source>
        <dbReference type="PROSITE" id="PS50943"/>
    </source>
</evidence>
<dbReference type="Proteomes" id="UP000187261">
    <property type="component" value="Unassembled WGS sequence"/>
</dbReference>
<dbReference type="Gene3D" id="1.10.260.40">
    <property type="entry name" value="lambda repressor-like DNA-binding domains"/>
    <property type="match status" value="1"/>
</dbReference>
<protein>
    <submittedName>
        <fullName evidence="2">Helix-turn-helix</fullName>
    </submittedName>
</protein>
<keyword evidence="3" id="KW-1185">Reference proteome</keyword>
<accession>A0A1U7PYZ1</accession>
<gene>
    <name evidence="2" type="ORF">SAMN05660493_01731</name>
</gene>
<dbReference type="PROSITE" id="PS50943">
    <property type="entry name" value="HTH_CROC1"/>
    <property type="match status" value="1"/>
</dbReference>
<dbReference type="STRING" id="1121284.SAMN05660493_01731"/>
<evidence type="ECO:0000313" key="2">
    <source>
        <dbReference type="EMBL" id="SIT97028.1"/>
    </source>
</evidence>
<dbReference type="Pfam" id="PF01381">
    <property type="entry name" value="HTH_3"/>
    <property type="match status" value="1"/>
</dbReference>
<dbReference type="SMART" id="SM00530">
    <property type="entry name" value="HTH_XRE"/>
    <property type="match status" value="1"/>
</dbReference>
<dbReference type="AlphaFoldDB" id="A0A1U7PYZ1"/>
<organism evidence="2 3">
    <name type="scientific">Epilithonimonas bovis DSM 19482</name>
    <dbReference type="NCBI Taxonomy" id="1121284"/>
    <lineage>
        <taxon>Bacteria</taxon>
        <taxon>Pseudomonadati</taxon>
        <taxon>Bacteroidota</taxon>
        <taxon>Flavobacteriia</taxon>
        <taxon>Flavobacteriales</taxon>
        <taxon>Weeksellaceae</taxon>
        <taxon>Chryseobacterium group</taxon>
        <taxon>Epilithonimonas</taxon>
    </lineage>
</organism>
<feature type="domain" description="HTH cro/C1-type" evidence="1">
    <location>
        <begin position="9"/>
        <end position="63"/>
    </location>
</feature>
<dbReference type="EMBL" id="FTPU01000016">
    <property type="protein sequence ID" value="SIT97028.1"/>
    <property type="molecule type" value="Genomic_DNA"/>
</dbReference>
<evidence type="ECO:0000313" key="3">
    <source>
        <dbReference type="Proteomes" id="UP000187261"/>
    </source>
</evidence>
<dbReference type="CDD" id="cd00093">
    <property type="entry name" value="HTH_XRE"/>
    <property type="match status" value="1"/>
</dbReference>
<dbReference type="InterPro" id="IPR001387">
    <property type="entry name" value="Cro/C1-type_HTH"/>
</dbReference>
<dbReference type="InterPro" id="IPR010982">
    <property type="entry name" value="Lambda_DNA-bd_dom_sf"/>
</dbReference>
<dbReference type="SUPFAM" id="SSF47413">
    <property type="entry name" value="lambda repressor-like DNA-binding domains"/>
    <property type="match status" value="1"/>
</dbReference>
<proteinExistence type="predicted"/>
<dbReference type="RefSeq" id="WP_076783220.1">
    <property type="nucleotide sequence ID" value="NZ_FTPU01000016.1"/>
</dbReference>